<gene>
    <name evidence="1" type="ORF">AVEN_259377_1</name>
</gene>
<protein>
    <submittedName>
        <fullName evidence="1">Uncharacterized protein</fullName>
    </submittedName>
</protein>
<name>A0A4Y2DT73_ARAVE</name>
<evidence type="ECO:0000313" key="1">
    <source>
        <dbReference type="EMBL" id="GBM19477.1"/>
    </source>
</evidence>
<keyword evidence="2" id="KW-1185">Reference proteome</keyword>
<accession>A0A4Y2DT73</accession>
<sequence length="155" mass="18159">MSGLAPQPQEYSVTGYSLMSQMSQLCHLLLQRFVRYSRIIRYSGPQYLEDIEQLLTKNICVLYVLDTTTTTARSLISIIVSIDVKKHLSTMLIGLPQGEHRELTDETAIRIEYLEVFFFLLTRRLKNHSTDKDRIALLEERFILFTTEHRKYKIT</sequence>
<dbReference type="Proteomes" id="UP000499080">
    <property type="component" value="Unassembled WGS sequence"/>
</dbReference>
<reference evidence="1 2" key="1">
    <citation type="journal article" date="2019" name="Sci. Rep.">
        <title>Orb-weaving spider Araneus ventricosus genome elucidates the spidroin gene catalogue.</title>
        <authorList>
            <person name="Kono N."/>
            <person name="Nakamura H."/>
            <person name="Ohtoshi R."/>
            <person name="Moran D.A.P."/>
            <person name="Shinohara A."/>
            <person name="Yoshida Y."/>
            <person name="Fujiwara M."/>
            <person name="Mori M."/>
            <person name="Tomita M."/>
            <person name="Arakawa K."/>
        </authorList>
    </citation>
    <scope>NUCLEOTIDE SEQUENCE [LARGE SCALE GENOMIC DNA]</scope>
</reference>
<proteinExistence type="predicted"/>
<comment type="caution">
    <text evidence="1">The sequence shown here is derived from an EMBL/GenBank/DDBJ whole genome shotgun (WGS) entry which is preliminary data.</text>
</comment>
<organism evidence="1 2">
    <name type="scientific">Araneus ventricosus</name>
    <name type="common">Orbweaver spider</name>
    <name type="synonym">Epeira ventricosa</name>
    <dbReference type="NCBI Taxonomy" id="182803"/>
    <lineage>
        <taxon>Eukaryota</taxon>
        <taxon>Metazoa</taxon>
        <taxon>Ecdysozoa</taxon>
        <taxon>Arthropoda</taxon>
        <taxon>Chelicerata</taxon>
        <taxon>Arachnida</taxon>
        <taxon>Araneae</taxon>
        <taxon>Araneomorphae</taxon>
        <taxon>Entelegynae</taxon>
        <taxon>Araneoidea</taxon>
        <taxon>Araneidae</taxon>
        <taxon>Araneus</taxon>
    </lineage>
</organism>
<dbReference type="AlphaFoldDB" id="A0A4Y2DT73"/>
<dbReference type="EMBL" id="BGPR01000424">
    <property type="protein sequence ID" value="GBM19477.1"/>
    <property type="molecule type" value="Genomic_DNA"/>
</dbReference>
<evidence type="ECO:0000313" key="2">
    <source>
        <dbReference type="Proteomes" id="UP000499080"/>
    </source>
</evidence>